<comment type="subcellular location">
    <subcellularLocation>
        <location evidence="1">Nucleus</location>
    </subcellularLocation>
</comment>
<dbReference type="GO" id="GO:0006281">
    <property type="term" value="P:DNA repair"/>
    <property type="evidence" value="ECO:0007669"/>
    <property type="project" value="UniProtKB-KW"/>
</dbReference>
<feature type="region of interest" description="Disordered" evidence="13">
    <location>
        <begin position="304"/>
        <end position="324"/>
    </location>
</feature>
<comment type="subunit">
    <text evidence="12">Component of the SWR1 chromatin-remodeling complex and of the NuA4 histone acetyltransferase complex.</text>
</comment>
<dbReference type="CDD" id="cd11658">
    <property type="entry name" value="SANT_DMAP1_like"/>
    <property type="match status" value="1"/>
</dbReference>
<evidence type="ECO:0000256" key="5">
    <source>
        <dbReference type="ARBA" id="ARBA00022853"/>
    </source>
</evidence>
<feature type="compositionally biased region" description="Pro residues" evidence="13">
    <location>
        <begin position="19"/>
        <end position="30"/>
    </location>
</feature>
<evidence type="ECO:0000259" key="14">
    <source>
        <dbReference type="SMART" id="SM00717"/>
    </source>
</evidence>
<dbReference type="AlphaFoldDB" id="A0A4R5XFG2"/>
<dbReference type="VEuPathDB" id="FungiDB:BD410DRAFT_817836"/>
<dbReference type="Pfam" id="PF16282">
    <property type="entry name" value="SANT_DAMP1_like"/>
    <property type="match status" value="1"/>
</dbReference>
<dbReference type="InterPro" id="IPR009057">
    <property type="entry name" value="Homeodomain-like_sf"/>
</dbReference>
<evidence type="ECO:0000256" key="11">
    <source>
        <dbReference type="ARBA" id="ARBA00025264"/>
    </source>
</evidence>
<organism evidence="15 16">
    <name type="scientific">Rickenella mellea</name>
    <dbReference type="NCBI Taxonomy" id="50990"/>
    <lineage>
        <taxon>Eukaryota</taxon>
        <taxon>Fungi</taxon>
        <taxon>Dikarya</taxon>
        <taxon>Basidiomycota</taxon>
        <taxon>Agaricomycotina</taxon>
        <taxon>Agaricomycetes</taxon>
        <taxon>Hymenochaetales</taxon>
        <taxon>Rickenellaceae</taxon>
        <taxon>Rickenella</taxon>
    </lineage>
</organism>
<dbReference type="Gene3D" id="1.10.10.60">
    <property type="entry name" value="Homeodomain-like"/>
    <property type="match status" value="1"/>
</dbReference>
<keyword evidence="5" id="KW-0156">Chromatin regulator</keyword>
<dbReference type="PANTHER" id="PTHR12855">
    <property type="entry name" value="DNA METHYLTRANSFERASE 1-ASSOCIATED PROTEIN 1 FAMILY MEMBER"/>
    <property type="match status" value="1"/>
</dbReference>
<evidence type="ECO:0000313" key="15">
    <source>
        <dbReference type="EMBL" id="TDL29904.1"/>
    </source>
</evidence>
<keyword evidence="10" id="KW-0539">Nucleus</keyword>
<keyword evidence="9" id="KW-0234">DNA repair</keyword>
<dbReference type="GO" id="GO:0003714">
    <property type="term" value="F:transcription corepressor activity"/>
    <property type="evidence" value="ECO:0007669"/>
    <property type="project" value="TreeGrafter"/>
</dbReference>
<dbReference type="STRING" id="50990.A0A4R5XFG2"/>
<feature type="compositionally biased region" description="Low complexity" evidence="13">
    <location>
        <begin position="490"/>
        <end position="499"/>
    </location>
</feature>
<evidence type="ECO:0000256" key="6">
    <source>
        <dbReference type="ARBA" id="ARBA00023015"/>
    </source>
</evidence>
<evidence type="ECO:0000256" key="12">
    <source>
        <dbReference type="ARBA" id="ARBA00038745"/>
    </source>
</evidence>
<keyword evidence="6" id="KW-0805">Transcription regulation</keyword>
<comment type="function">
    <text evidence="11">Component of the SWR1 complex which mediates the ATP-dependent exchange of histone H2A for the H2A variant HZT1 leading to transcriptional regulation of selected genes by chromatin remodeling. Component of the NuA4 histone acetyltransferase complex which is involved in transcriptional activation of selected genes principally by acetylation of nucleosomal histone H4 and H2A. The NuA4 complex is also involved in DNA repair.</text>
</comment>
<feature type="compositionally biased region" description="Low complexity" evidence="13">
    <location>
        <begin position="508"/>
        <end position="523"/>
    </location>
</feature>
<dbReference type="FunFam" id="1.10.10.60:FF:000521">
    <property type="entry name" value="SWR1-complex protein 4"/>
    <property type="match status" value="1"/>
</dbReference>
<evidence type="ECO:0000256" key="7">
    <source>
        <dbReference type="ARBA" id="ARBA00023159"/>
    </source>
</evidence>
<keyword evidence="16" id="KW-1185">Reference proteome</keyword>
<accession>A0A4R5XFG2</accession>
<keyword evidence="7" id="KW-0010">Activator</keyword>
<feature type="region of interest" description="Disordered" evidence="13">
    <location>
        <begin position="1"/>
        <end position="38"/>
    </location>
</feature>
<dbReference type="SUPFAM" id="SSF46689">
    <property type="entry name" value="Homeodomain-like"/>
    <property type="match status" value="1"/>
</dbReference>
<dbReference type="GO" id="GO:0035267">
    <property type="term" value="C:NuA4 histone acetyltransferase complex"/>
    <property type="evidence" value="ECO:0007669"/>
    <property type="project" value="InterPro"/>
</dbReference>
<evidence type="ECO:0000256" key="4">
    <source>
        <dbReference type="ARBA" id="ARBA00022763"/>
    </source>
</evidence>
<dbReference type="GO" id="GO:0000812">
    <property type="term" value="C:Swr1 complex"/>
    <property type="evidence" value="ECO:0007669"/>
    <property type="project" value="TreeGrafter"/>
</dbReference>
<comment type="similarity">
    <text evidence="2">Belongs to the SWC4 family.</text>
</comment>
<dbReference type="EMBL" id="ML170156">
    <property type="protein sequence ID" value="TDL29904.1"/>
    <property type="molecule type" value="Genomic_DNA"/>
</dbReference>
<proteinExistence type="inferred from homology"/>
<dbReference type="GO" id="GO:0000122">
    <property type="term" value="P:negative regulation of transcription by RNA polymerase II"/>
    <property type="evidence" value="ECO:0007669"/>
    <property type="project" value="TreeGrafter"/>
</dbReference>
<dbReference type="Proteomes" id="UP000294933">
    <property type="component" value="Unassembled WGS sequence"/>
</dbReference>
<evidence type="ECO:0000256" key="8">
    <source>
        <dbReference type="ARBA" id="ARBA00023163"/>
    </source>
</evidence>
<evidence type="ECO:0000256" key="3">
    <source>
        <dbReference type="ARBA" id="ARBA00019132"/>
    </source>
</evidence>
<evidence type="ECO:0000256" key="10">
    <source>
        <dbReference type="ARBA" id="ARBA00023242"/>
    </source>
</evidence>
<reference evidence="15 16" key="1">
    <citation type="submission" date="2018-06" db="EMBL/GenBank/DDBJ databases">
        <title>A transcriptomic atlas of mushroom development highlights an independent origin of complex multicellularity.</title>
        <authorList>
            <consortium name="DOE Joint Genome Institute"/>
            <person name="Krizsan K."/>
            <person name="Almasi E."/>
            <person name="Merenyi Z."/>
            <person name="Sahu N."/>
            <person name="Viragh M."/>
            <person name="Koszo T."/>
            <person name="Mondo S."/>
            <person name="Kiss B."/>
            <person name="Balint B."/>
            <person name="Kues U."/>
            <person name="Barry K."/>
            <person name="Hegedus J.C."/>
            <person name="Henrissat B."/>
            <person name="Johnson J."/>
            <person name="Lipzen A."/>
            <person name="Ohm R."/>
            <person name="Nagy I."/>
            <person name="Pangilinan J."/>
            <person name="Yan J."/>
            <person name="Xiong Y."/>
            <person name="Grigoriev I.V."/>
            <person name="Hibbett D.S."/>
            <person name="Nagy L.G."/>
        </authorList>
    </citation>
    <scope>NUCLEOTIDE SEQUENCE [LARGE SCALE GENOMIC DNA]</scope>
    <source>
        <strain evidence="15 16">SZMC22713</strain>
    </source>
</reference>
<evidence type="ECO:0000256" key="9">
    <source>
        <dbReference type="ARBA" id="ARBA00023204"/>
    </source>
</evidence>
<feature type="compositionally biased region" description="Acidic residues" evidence="13">
    <location>
        <begin position="467"/>
        <end position="482"/>
    </location>
</feature>
<dbReference type="InterPro" id="IPR032563">
    <property type="entry name" value="DAMP1_SANT-like"/>
</dbReference>
<dbReference type="InterPro" id="IPR027109">
    <property type="entry name" value="Swc4/Dmap1"/>
</dbReference>
<evidence type="ECO:0000256" key="13">
    <source>
        <dbReference type="SAM" id="MobiDB-lite"/>
    </source>
</evidence>
<dbReference type="OrthoDB" id="19740at2759"/>
<sequence length="531" mass="58919">MAGGASAADVRSILALPSPSTPGPSQPKPTAPKTARKPEGISRELYSLIGPSAPSLTAQLAKPRLKQKPNLGRGNKVAKWRVLAFVWRVYVLKEEWQEFSNPGRADSLKLCHWVKATTDPTAEYQFAKYNVPSTVYTYSQDEYNRLLEDKDWTKEETDYLFNVVREYDLRFYVVADRYDYPGGQPRTIEDLKDRYYSVCRRLIRNRPWAGDESSKVQLVASFFYDKDREVTRKKYIASLENRTPDQIAEEEALYVEVKRLEQNERRFAKERDELLKTIAGVDSGLPGVAADDEVQIALFGDPKKKKKGGNGMDIDSPISGPSGIISLGPSTPTRRVQSAKSVAYDALHCILRSDVMPTNVPPTKAAHQPVYLRSSRLPMPKASMAPKINQALAELDVSHTRLVMPTRENCSQLEGLFDAAAALVDTKKVVDKVDQEIRVLKARLAGRASVGARSEGADADSKNQGEQAEDGERDAEGEAEGEATEKADRAVSVAASVRSYSRKRSKRSASVSSVDTSTTSATRASRKRQRN</sequence>
<dbReference type="PANTHER" id="PTHR12855:SF10">
    <property type="entry name" value="DNA METHYLTRANSFERASE 1-ASSOCIATED PROTEIN 1"/>
    <property type="match status" value="1"/>
</dbReference>
<dbReference type="GO" id="GO:0006338">
    <property type="term" value="P:chromatin remodeling"/>
    <property type="evidence" value="ECO:0007669"/>
    <property type="project" value="InterPro"/>
</dbReference>
<feature type="region of interest" description="Disordered" evidence="13">
    <location>
        <begin position="448"/>
        <end position="531"/>
    </location>
</feature>
<keyword evidence="4" id="KW-0227">DNA damage</keyword>
<evidence type="ECO:0000313" key="16">
    <source>
        <dbReference type="Proteomes" id="UP000294933"/>
    </source>
</evidence>
<protein>
    <recommendedName>
        <fullName evidence="3">SWR1-complex protein 4</fullName>
    </recommendedName>
</protein>
<evidence type="ECO:0000256" key="1">
    <source>
        <dbReference type="ARBA" id="ARBA00004123"/>
    </source>
</evidence>
<feature type="domain" description="Myb-like" evidence="14">
    <location>
        <begin position="148"/>
        <end position="201"/>
    </location>
</feature>
<keyword evidence="8" id="KW-0804">Transcription</keyword>
<evidence type="ECO:0000256" key="2">
    <source>
        <dbReference type="ARBA" id="ARBA00006918"/>
    </source>
</evidence>
<dbReference type="SMART" id="SM00717">
    <property type="entry name" value="SANT"/>
    <property type="match status" value="1"/>
</dbReference>
<dbReference type="InterPro" id="IPR001005">
    <property type="entry name" value="SANT/Myb"/>
</dbReference>
<name>A0A4R5XFG2_9AGAM</name>
<gene>
    <name evidence="15" type="ORF">BD410DRAFT_817836</name>
</gene>